<name>A0A8W8NUX2_MAGGI</name>
<dbReference type="PANTHER" id="PTHR46599:SF3">
    <property type="entry name" value="PIGGYBAC TRANSPOSABLE ELEMENT-DERIVED PROTEIN 4"/>
    <property type="match status" value="1"/>
</dbReference>
<evidence type="ECO:0000313" key="2">
    <source>
        <dbReference type="EnsemblMetazoa" id="G7728.1:cds"/>
    </source>
</evidence>
<reference evidence="2" key="1">
    <citation type="submission" date="2022-08" db="UniProtKB">
        <authorList>
            <consortium name="EnsemblMetazoa"/>
        </authorList>
    </citation>
    <scope>IDENTIFICATION</scope>
    <source>
        <strain evidence="2">05x7-T-G4-1.051#20</strain>
    </source>
</reference>
<organism evidence="2 3">
    <name type="scientific">Magallana gigas</name>
    <name type="common">Pacific oyster</name>
    <name type="synonym">Crassostrea gigas</name>
    <dbReference type="NCBI Taxonomy" id="29159"/>
    <lineage>
        <taxon>Eukaryota</taxon>
        <taxon>Metazoa</taxon>
        <taxon>Spiralia</taxon>
        <taxon>Lophotrochozoa</taxon>
        <taxon>Mollusca</taxon>
        <taxon>Bivalvia</taxon>
        <taxon>Autobranchia</taxon>
        <taxon>Pteriomorphia</taxon>
        <taxon>Ostreida</taxon>
        <taxon>Ostreoidea</taxon>
        <taxon>Ostreidae</taxon>
        <taxon>Magallana</taxon>
    </lineage>
</organism>
<evidence type="ECO:0000259" key="1">
    <source>
        <dbReference type="Pfam" id="PF13843"/>
    </source>
</evidence>
<dbReference type="PANTHER" id="PTHR46599">
    <property type="entry name" value="PIGGYBAC TRANSPOSABLE ELEMENT-DERIVED PROTEIN 4"/>
    <property type="match status" value="1"/>
</dbReference>
<proteinExistence type="predicted"/>
<dbReference type="AlphaFoldDB" id="A0A8W8NUX2"/>
<feature type="domain" description="PiggyBac transposable element-derived protein" evidence="1">
    <location>
        <begin position="34"/>
        <end position="140"/>
    </location>
</feature>
<dbReference type="InterPro" id="IPR029526">
    <property type="entry name" value="PGBD"/>
</dbReference>
<protein>
    <recommendedName>
        <fullName evidence="1">PiggyBac transposable element-derived protein domain-containing protein</fullName>
    </recommendedName>
</protein>
<dbReference type="EnsemblMetazoa" id="G7728.1">
    <property type="protein sequence ID" value="G7728.1:cds"/>
    <property type="gene ID" value="G7728"/>
</dbReference>
<evidence type="ECO:0000313" key="3">
    <source>
        <dbReference type="Proteomes" id="UP000005408"/>
    </source>
</evidence>
<dbReference type="Proteomes" id="UP000005408">
    <property type="component" value="Unassembled WGS sequence"/>
</dbReference>
<keyword evidence="3" id="KW-1185">Reference proteome</keyword>
<sequence>MSDSESDLDEWSDAEYVDDLKAFDLDLVKSKSEARKLPRGYFDWRQYDDMIATCWKDKKMVYFLSTCNVPEKENLTVKRHNKYCTVAEFPDIPSGAAYLKYMGAVDRNDQLTKLNKSKEAMRLYRKIGRKLLQLLIYNAYVLEGSVIEHERPGKRKRDLLKFKL</sequence>
<dbReference type="Pfam" id="PF13843">
    <property type="entry name" value="DDE_Tnp_1_7"/>
    <property type="match status" value="1"/>
</dbReference>
<accession>A0A8W8NUX2</accession>